<dbReference type="InterPro" id="IPR050951">
    <property type="entry name" value="Retrovirus_Pol_polyprotein"/>
</dbReference>
<reference evidence="8 9" key="1">
    <citation type="submission" date="2024-09" db="EMBL/GenBank/DDBJ databases">
        <title>Chromosome-scale assembly of Riccia sorocarpa.</title>
        <authorList>
            <person name="Paukszto L."/>
        </authorList>
    </citation>
    <scope>NUCLEOTIDE SEQUENCE [LARGE SCALE GENOMIC DNA]</scope>
    <source>
        <strain evidence="8">LP-2024</strain>
        <tissue evidence="8">Aerial parts of the thallus</tissue>
    </source>
</reference>
<dbReference type="InterPro" id="IPR036397">
    <property type="entry name" value="RNaseH_sf"/>
</dbReference>
<dbReference type="CDD" id="cd01647">
    <property type="entry name" value="RT_LTR"/>
    <property type="match status" value="1"/>
</dbReference>
<dbReference type="PANTHER" id="PTHR37984:SF5">
    <property type="entry name" value="PROTEIN NYNRIN-LIKE"/>
    <property type="match status" value="1"/>
</dbReference>
<dbReference type="SUPFAM" id="SSF53098">
    <property type="entry name" value="Ribonuclease H-like"/>
    <property type="match status" value="1"/>
</dbReference>
<keyword evidence="4" id="KW-0378">Hydrolase</keyword>
<feature type="compositionally biased region" description="Basic and acidic residues" evidence="6">
    <location>
        <begin position="243"/>
        <end position="254"/>
    </location>
</feature>
<feature type="region of interest" description="Disordered" evidence="6">
    <location>
        <begin position="222"/>
        <end position="254"/>
    </location>
</feature>
<dbReference type="Pfam" id="PF00078">
    <property type="entry name" value="RVT_1"/>
    <property type="match status" value="1"/>
</dbReference>
<evidence type="ECO:0000313" key="8">
    <source>
        <dbReference type="EMBL" id="KAL3698970.1"/>
    </source>
</evidence>
<evidence type="ECO:0000256" key="6">
    <source>
        <dbReference type="SAM" id="MobiDB-lite"/>
    </source>
</evidence>
<comment type="caution">
    <text evidence="8">The sequence shown here is derived from an EMBL/GenBank/DDBJ whole genome shotgun (WGS) entry which is preliminary data.</text>
</comment>
<evidence type="ECO:0000256" key="5">
    <source>
        <dbReference type="ARBA" id="ARBA00023268"/>
    </source>
</evidence>
<dbReference type="InterPro" id="IPR043502">
    <property type="entry name" value="DNA/RNA_pol_sf"/>
</dbReference>
<proteinExistence type="predicted"/>
<dbReference type="Gene3D" id="1.10.340.70">
    <property type="match status" value="1"/>
</dbReference>
<dbReference type="InterPro" id="IPR000477">
    <property type="entry name" value="RT_dom"/>
</dbReference>
<dbReference type="Gene3D" id="3.10.10.10">
    <property type="entry name" value="HIV Type 1 Reverse Transcriptase, subunit A, domain 1"/>
    <property type="match status" value="1"/>
</dbReference>
<keyword evidence="5" id="KW-0511">Multifunctional enzyme</keyword>
<sequence>MSATGEGSSMGKIEESELFKAFALFMRQHQVGAKKQLSTKALQSIVNKHDEFDGRNITRYLKIYNREMKINRVPEQEMVESFELAVVPELRSQVERIREAHGATWEEYEIALKEEFFDDDEDRVTKRSFLEWIEQQPGKGMTPNELLREFEMRYCQLSPSERLTLDLRKTELFLQAADEALEDKLLLLLADRDAEGGIATEWKKVEEAIALLTKQRRGKAKIAIPKATPEVPSTSTGSPSSNGERRGVGDKGEAQESLIDDLVKAMRELRVEFAELKRKQVPAPTTARKEFVRLCIWCDSPDHDRRDCKEFSDALRNRVVFFKDGKIHLTESGLQVGTNFGKGGMKRLVENGGVAEVRAFPIELHKSSRGQDAFEKVDTKYPMEVMVRGAEAFRQVTGWEDPVDAASVEAFVSLGKREAIVEEKRRRDPEEKPSEEAPKRRSTRRVDFDLPTDSSTSVGPSGPSTMEEDAVLKKGKAKATMEKSKGPSYKLVSEIENSTNLKEILEGRILDAKIEFTLKEALGIAKRDFHELIIDIIKRKRHMTAEAVAARVEEAKEDEDEDDEENVAYTFEARSEKEEEEADANPGFFSNPHWARATGETKVQLGELKEYVSALIDHGSEINIMSRAVYEKGKWPIDIDHGWVLRTANNTKGELYGACPAVKIRIGDVEEEQNFFVQNNSPYPLVLGQPFITSMRMETKVMDDGSHYARVRSRDGKRTLVKREYRGTRESEKLPQGLDGFVLSKPNGARVDYVGRFKSVSNMSGREKRQLKKRVKQMRADGLLCGEEEISGVYEEESFDINVESLLSELSDHTKDVSVCVASREVYSEVSKFLCETGDVSPKERKNEALVNAKYKSVLKKVKPVAAPLPRDSWEKVELASSEPNLRNPREIGHKFTKETLEQLSIGGGEFLTFTEKKLFKMMLSKHGKAFSFAPGEIGCVDPAVVSPMVIFTVPHVPWDLKPIPVPKALLPKLIELLKERIRMGILEPSMGPYSNRWFTVPKKSGALRFIQDMQPANKVTIRNMGSGPVVDEFAEAFAGRAIYSMGDLYSGYDQFQLAVESRDITTMRTPLGLLRMCTLPQGATNSVAHMQNAMNKVLRDFVPEKTMPFLDDIPIKGCTVEEKDESLDERGCRRFVTDHIKDVEQILSRLEEVGLTLSGTKSVFGVPEVIVVGHLCGTFGRRPSPTKVDVIQRIRDCTSVTEVRRFLGACVFYRIWIPHYAHISEPMYELLRKGKRFRWETRQGEAMARLKHALVSSPTLRRIDYQCGRPVIVTVDTSPIAIGWAVGQDDGEGCRFATRFGARVLSSRQRDYPQVKRELWGVVTALKTERNYLIGAHVVLETDCLPLLGMIANCSTPDIAMLRWIAYIKTLNPELRHIAGKDNPVADMLSRARYMDEDDLVVKDDDEGSWGLSAGVTSLTKEEEDMQLFRKELYTGKLHDIGRYLSKLEKMEGWSEKHFKNIRHQAYKYLLKDGYLWKRPKRSDEVPLRVVDDQGTKEKVLKEFHDTLWAGHRGIWATYMKIKERYWWKGLYQDAVEFVGSCVECQMQSKIRHRDGLRPTYPLSMHFQWVLDLVIMPVGMWRMRYLVLAREELSNYVEGRALRTKTTEGVCRFILEDILCRYGSVGRLRADRGELDTVEARQFFDRYGVKLKLTTSYNPEGNGKSERGHPPIVQALVKACKGKPKRWPQLLPFALWADRTTHSTVTGYMPTELMLGQKPIMPMEDDIPTWAAIPWEDGVSREELLELRIRQLERRPEDVKVALDRLQAARVKNKERFDKTHRELDGTPLKLPIAGKRIKYFKKREADGDFDFSWRKEPDLLQQDDTHEYESWDEEEDE</sequence>
<feature type="domain" description="Integrase catalytic" evidence="7">
    <location>
        <begin position="1559"/>
        <end position="1719"/>
    </location>
</feature>
<evidence type="ECO:0000256" key="3">
    <source>
        <dbReference type="ARBA" id="ARBA00022722"/>
    </source>
</evidence>
<evidence type="ECO:0000313" key="9">
    <source>
        <dbReference type="Proteomes" id="UP001633002"/>
    </source>
</evidence>
<keyword evidence="1" id="KW-0808">Transferase</keyword>
<evidence type="ECO:0000256" key="1">
    <source>
        <dbReference type="ARBA" id="ARBA00022679"/>
    </source>
</evidence>
<feature type="region of interest" description="Disordered" evidence="6">
    <location>
        <begin position="1816"/>
        <end position="1839"/>
    </location>
</feature>
<dbReference type="SUPFAM" id="SSF56672">
    <property type="entry name" value="DNA/RNA polymerases"/>
    <property type="match status" value="1"/>
</dbReference>
<dbReference type="InterPro" id="IPR021109">
    <property type="entry name" value="Peptidase_aspartic_dom_sf"/>
</dbReference>
<dbReference type="Proteomes" id="UP001633002">
    <property type="component" value="Unassembled WGS sequence"/>
</dbReference>
<organism evidence="8 9">
    <name type="scientific">Riccia sorocarpa</name>
    <dbReference type="NCBI Taxonomy" id="122646"/>
    <lineage>
        <taxon>Eukaryota</taxon>
        <taxon>Viridiplantae</taxon>
        <taxon>Streptophyta</taxon>
        <taxon>Embryophyta</taxon>
        <taxon>Marchantiophyta</taxon>
        <taxon>Marchantiopsida</taxon>
        <taxon>Marchantiidae</taxon>
        <taxon>Marchantiales</taxon>
        <taxon>Ricciaceae</taxon>
        <taxon>Riccia</taxon>
    </lineage>
</organism>
<dbReference type="InterPro" id="IPR043128">
    <property type="entry name" value="Rev_trsase/Diguanyl_cyclase"/>
</dbReference>
<dbReference type="InterPro" id="IPR041588">
    <property type="entry name" value="Integrase_H2C2"/>
</dbReference>
<evidence type="ECO:0000259" key="7">
    <source>
        <dbReference type="PROSITE" id="PS50994"/>
    </source>
</evidence>
<dbReference type="InterPro" id="IPR012337">
    <property type="entry name" value="RNaseH-like_sf"/>
</dbReference>
<protein>
    <recommendedName>
        <fullName evidence="7">Integrase catalytic domain-containing protein</fullName>
    </recommendedName>
</protein>
<dbReference type="GO" id="GO:0016779">
    <property type="term" value="F:nucleotidyltransferase activity"/>
    <property type="evidence" value="ECO:0007669"/>
    <property type="project" value="UniProtKB-KW"/>
</dbReference>
<dbReference type="Gene3D" id="2.40.70.10">
    <property type="entry name" value="Acid Proteases"/>
    <property type="match status" value="1"/>
</dbReference>
<feature type="compositionally biased region" description="Basic and acidic residues" evidence="6">
    <location>
        <begin position="422"/>
        <end position="448"/>
    </location>
</feature>
<dbReference type="FunFam" id="3.30.70.270:FF:000020">
    <property type="entry name" value="Transposon Tf2-6 polyprotein-like Protein"/>
    <property type="match status" value="1"/>
</dbReference>
<dbReference type="EMBL" id="JBJQOH010000001">
    <property type="protein sequence ID" value="KAL3698970.1"/>
    <property type="molecule type" value="Genomic_DNA"/>
</dbReference>
<feature type="compositionally biased region" description="Low complexity" evidence="6">
    <location>
        <begin position="228"/>
        <end position="241"/>
    </location>
</feature>
<dbReference type="CDD" id="cd00303">
    <property type="entry name" value="retropepsin_like"/>
    <property type="match status" value="1"/>
</dbReference>
<evidence type="ECO:0000256" key="2">
    <source>
        <dbReference type="ARBA" id="ARBA00022695"/>
    </source>
</evidence>
<evidence type="ECO:0000256" key="4">
    <source>
        <dbReference type="ARBA" id="ARBA00022759"/>
    </source>
</evidence>
<dbReference type="CDD" id="cd09274">
    <property type="entry name" value="RNase_HI_RT_Ty3"/>
    <property type="match status" value="1"/>
</dbReference>
<dbReference type="GO" id="GO:0004519">
    <property type="term" value="F:endonuclease activity"/>
    <property type="evidence" value="ECO:0007669"/>
    <property type="project" value="UniProtKB-KW"/>
</dbReference>
<dbReference type="InterPro" id="IPR041577">
    <property type="entry name" value="RT_RNaseH_2"/>
</dbReference>
<dbReference type="FunFam" id="1.10.340.70:FF:000001">
    <property type="entry name" value="Retrovirus-related Pol polyprotein from transposon gypsy-like Protein"/>
    <property type="match status" value="1"/>
</dbReference>
<dbReference type="Pfam" id="PF17919">
    <property type="entry name" value="RT_RNaseH_2"/>
    <property type="match status" value="1"/>
</dbReference>
<dbReference type="Gene3D" id="3.30.420.10">
    <property type="entry name" value="Ribonuclease H-like superfamily/Ribonuclease H"/>
    <property type="match status" value="1"/>
</dbReference>
<keyword evidence="2" id="KW-0548">Nucleotidyltransferase</keyword>
<feature type="compositionally biased region" description="Low complexity" evidence="6">
    <location>
        <begin position="451"/>
        <end position="465"/>
    </location>
</feature>
<keyword evidence="3" id="KW-0540">Nuclease</keyword>
<dbReference type="Gene3D" id="3.30.70.270">
    <property type="match status" value="2"/>
</dbReference>
<name>A0ABD3I5I8_9MARC</name>
<gene>
    <name evidence="8" type="ORF">R1sor_016992</name>
</gene>
<dbReference type="PANTHER" id="PTHR37984">
    <property type="entry name" value="PROTEIN CBG26694"/>
    <property type="match status" value="1"/>
</dbReference>
<keyword evidence="4" id="KW-0255">Endonuclease</keyword>
<feature type="region of interest" description="Disordered" evidence="6">
    <location>
        <begin position="574"/>
        <end position="593"/>
    </location>
</feature>
<feature type="compositionally biased region" description="Basic and acidic residues" evidence="6">
    <location>
        <begin position="1816"/>
        <end position="1831"/>
    </location>
</feature>
<accession>A0ABD3I5I8</accession>
<dbReference type="InterPro" id="IPR001584">
    <property type="entry name" value="Integrase_cat-core"/>
</dbReference>
<keyword evidence="9" id="KW-1185">Reference proteome</keyword>
<feature type="region of interest" description="Disordered" evidence="6">
    <location>
        <begin position="422"/>
        <end position="468"/>
    </location>
</feature>
<dbReference type="Pfam" id="PF17921">
    <property type="entry name" value="Integrase_H2C2"/>
    <property type="match status" value="1"/>
</dbReference>
<dbReference type="PROSITE" id="PS50994">
    <property type="entry name" value="INTEGRASE"/>
    <property type="match status" value="1"/>
</dbReference>